<keyword evidence="11" id="KW-1185">Reference proteome</keyword>
<gene>
    <name evidence="10" type="ORF">GIB67_021092</name>
</gene>
<sequence>MMVKGVLLIALVVMMIVSGVRVEVDGPDQKYKEREHVLLYTNKVGPFHNPSETYRYYDLLFCVPENVKEKREDLGEVLNGSHLVDAPYELNFHIDKQTETPCKKRLSKEEVVQLRSAVLKDYYFQMYYDDLPFWGFLEKVKKENKMDPRFLATILMRVPKYDFIKYSHDEDFLDDQEETDWKCSRDDVFRYPKHKSLFSAILGSGTQLLTLGMLIFFLVIVRVFYPYNRGALFTALVVIYALISGIVASYGSINRRDGKPRRR</sequence>
<keyword evidence="7 9" id="KW-1133">Transmembrane helix</keyword>
<feature type="transmembrane region" description="Helical" evidence="9">
    <location>
        <begin position="231"/>
        <end position="253"/>
    </location>
</feature>
<protein>
    <recommendedName>
        <fullName evidence="9">Transmembrane 9 superfamily member</fullName>
    </recommendedName>
</protein>
<dbReference type="AlphaFoldDB" id="A0A7J7N779"/>
<keyword evidence="8 9" id="KW-0472">Membrane</keyword>
<dbReference type="EMBL" id="JACGCM010001009">
    <property type="protein sequence ID" value="KAF6162943.1"/>
    <property type="molecule type" value="Genomic_DNA"/>
</dbReference>
<organism evidence="10 11">
    <name type="scientific">Kingdonia uniflora</name>
    <dbReference type="NCBI Taxonomy" id="39325"/>
    <lineage>
        <taxon>Eukaryota</taxon>
        <taxon>Viridiplantae</taxon>
        <taxon>Streptophyta</taxon>
        <taxon>Embryophyta</taxon>
        <taxon>Tracheophyta</taxon>
        <taxon>Spermatophyta</taxon>
        <taxon>Magnoliopsida</taxon>
        <taxon>Ranunculales</taxon>
        <taxon>Circaeasteraceae</taxon>
        <taxon>Kingdonia</taxon>
    </lineage>
</organism>
<keyword evidence="4 9" id="KW-0812">Transmembrane</keyword>
<feature type="transmembrane region" description="Helical" evidence="9">
    <location>
        <begin position="197"/>
        <end position="225"/>
    </location>
</feature>
<comment type="subcellular location">
    <subcellularLocation>
        <location evidence="1">Endosome membrane</location>
        <topology evidence="1">Multi-pass membrane protein</topology>
    </subcellularLocation>
    <subcellularLocation>
        <location evidence="2">Golgi apparatus membrane</location>
        <topology evidence="2">Multi-pass membrane protein</topology>
    </subcellularLocation>
</comment>
<comment type="similarity">
    <text evidence="3 9">Belongs to the nonaspanin (TM9SF) (TC 9.A.2) family.</text>
</comment>
<dbReference type="Proteomes" id="UP000541444">
    <property type="component" value="Unassembled WGS sequence"/>
</dbReference>
<dbReference type="PANTHER" id="PTHR10766:SF168">
    <property type="entry name" value="TRANSMEMBRANE 9 SUPERFAMILY MEMBER"/>
    <property type="match status" value="1"/>
</dbReference>
<proteinExistence type="inferred from homology"/>
<evidence type="ECO:0000256" key="7">
    <source>
        <dbReference type="ARBA" id="ARBA00022989"/>
    </source>
</evidence>
<evidence type="ECO:0000256" key="6">
    <source>
        <dbReference type="ARBA" id="ARBA00022753"/>
    </source>
</evidence>
<keyword evidence="5" id="KW-0732">Signal</keyword>
<evidence type="ECO:0000313" key="11">
    <source>
        <dbReference type="Proteomes" id="UP000541444"/>
    </source>
</evidence>
<dbReference type="InterPro" id="IPR004240">
    <property type="entry name" value="EMP70"/>
</dbReference>
<evidence type="ECO:0000256" key="3">
    <source>
        <dbReference type="ARBA" id="ARBA00005227"/>
    </source>
</evidence>
<evidence type="ECO:0000256" key="1">
    <source>
        <dbReference type="ARBA" id="ARBA00004337"/>
    </source>
</evidence>
<dbReference type="OrthoDB" id="1666796at2759"/>
<dbReference type="PANTHER" id="PTHR10766">
    <property type="entry name" value="TRANSMEMBRANE 9 SUPERFAMILY PROTEIN"/>
    <property type="match status" value="1"/>
</dbReference>
<name>A0A7J7N779_9MAGN</name>
<keyword evidence="6" id="KW-0967">Endosome</keyword>
<dbReference type="GO" id="GO:0010008">
    <property type="term" value="C:endosome membrane"/>
    <property type="evidence" value="ECO:0007669"/>
    <property type="project" value="UniProtKB-SubCell"/>
</dbReference>
<evidence type="ECO:0000313" key="10">
    <source>
        <dbReference type="EMBL" id="KAF6162943.1"/>
    </source>
</evidence>
<accession>A0A7J7N779</accession>
<evidence type="ECO:0000256" key="8">
    <source>
        <dbReference type="ARBA" id="ARBA00023136"/>
    </source>
</evidence>
<evidence type="ECO:0000256" key="2">
    <source>
        <dbReference type="ARBA" id="ARBA00004653"/>
    </source>
</evidence>
<evidence type="ECO:0000256" key="9">
    <source>
        <dbReference type="RuleBase" id="RU363079"/>
    </source>
</evidence>
<feature type="transmembrane region" description="Helical" evidence="9">
    <location>
        <begin position="6"/>
        <end position="24"/>
    </location>
</feature>
<dbReference type="GO" id="GO:0072657">
    <property type="term" value="P:protein localization to membrane"/>
    <property type="evidence" value="ECO:0007669"/>
    <property type="project" value="TreeGrafter"/>
</dbReference>
<evidence type="ECO:0000256" key="5">
    <source>
        <dbReference type="ARBA" id="ARBA00022729"/>
    </source>
</evidence>
<dbReference type="Pfam" id="PF02990">
    <property type="entry name" value="EMP70"/>
    <property type="match status" value="2"/>
</dbReference>
<comment type="caution">
    <text evidence="10">The sequence shown here is derived from an EMBL/GenBank/DDBJ whole genome shotgun (WGS) entry which is preliminary data.</text>
</comment>
<evidence type="ECO:0000256" key="4">
    <source>
        <dbReference type="ARBA" id="ARBA00022692"/>
    </source>
</evidence>
<reference evidence="10 11" key="1">
    <citation type="journal article" date="2020" name="IScience">
        <title>Genome Sequencing of the Endangered Kingdonia uniflora (Circaeasteraceae, Ranunculales) Reveals Potential Mechanisms of Evolutionary Specialization.</title>
        <authorList>
            <person name="Sun Y."/>
            <person name="Deng T."/>
            <person name="Zhang A."/>
            <person name="Moore M.J."/>
            <person name="Landis J.B."/>
            <person name="Lin N."/>
            <person name="Zhang H."/>
            <person name="Zhang X."/>
            <person name="Huang J."/>
            <person name="Zhang X."/>
            <person name="Sun H."/>
            <person name="Wang H."/>
        </authorList>
    </citation>
    <scope>NUCLEOTIDE SEQUENCE [LARGE SCALE GENOMIC DNA]</scope>
    <source>
        <strain evidence="10">TB1705</strain>
        <tissue evidence="10">Leaf</tissue>
    </source>
</reference>
<dbReference type="GO" id="GO:0000139">
    <property type="term" value="C:Golgi membrane"/>
    <property type="evidence" value="ECO:0007669"/>
    <property type="project" value="UniProtKB-SubCell"/>
</dbReference>
<comment type="caution">
    <text evidence="9">Lacks conserved residue(s) required for the propagation of feature annotation.</text>
</comment>